<evidence type="ECO:0000313" key="2">
    <source>
        <dbReference type="EMBL" id="MCK8485995.1"/>
    </source>
</evidence>
<dbReference type="EMBL" id="JALPRK010000001">
    <property type="protein sequence ID" value="MCK8485995.1"/>
    <property type="molecule type" value="Genomic_DNA"/>
</dbReference>
<dbReference type="PIRSF" id="PIRSF031644">
    <property type="entry name" value="UCP031644"/>
    <property type="match status" value="1"/>
</dbReference>
<dbReference type="InterPro" id="IPR029442">
    <property type="entry name" value="GyrI-like"/>
</dbReference>
<dbReference type="Pfam" id="PF06445">
    <property type="entry name" value="GyrI-like"/>
    <property type="match status" value="1"/>
</dbReference>
<evidence type="ECO:0000259" key="1">
    <source>
        <dbReference type="Pfam" id="PF06445"/>
    </source>
</evidence>
<sequence>MADKLDFKKKYKDLYLPGREPVLVGVPPMQFLMVDGKGDPDGGSYQMAVQKLYALSYGIKMSKLGENKPAGYFEYVVPPLEGLWDSENIGFDPNRDKWVWTSMIRQPEFVTEELLNRVKVRTAKKKPELDLNDVRLAVFEEGLCVQVMHRGPFKTEQESVARLASFLEANGLAENFDDLRKHHEIYLSDPRKTAPEKMKTVLRHPVKRL</sequence>
<proteinExistence type="predicted"/>
<feature type="domain" description="GyrI-like small molecule binding" evidence="1">
    <location>
        <begin position="20"/>
        <end position="206"/>
    </location>
</feature>
<reference evidence="2" key="1">
    <citation type="submission" date="2022-04" db="EMBL/GenBank/DDBJ databases">
        <authorList>
            <person name="Seo M.-J."/>
        </authorList>
    </citation>
    <scope>NUCLEOTIDE SEQUENCE</scope>
    <source>
        <strain evidence="2">MBLB2552</strain>
    </source>
</reference>
<keyword evidence="3" id="KW-1185">Reference proteome</keyword>
<dbReference type="InterPro" id="IPR008319">
    <property type="entry name" value="GyrI-like_CCH_Lin2189-like"/>
</dbReference>
<dbReference type="InterPro" id="IPR011256">
    <property type="entry name" value="Reg_factor_effector_dom_sf"/>
</dbReference>
<dbReference type="SUPFAM" id="SSF55136">
    <property type="entry name" value="Probable bacterial effector-binding domain"/>
    <property type="match status" value="1"/>
</dbReference>
<accession>A0A9X1XU03</accession>
<name>A0A9X1XU03_9BACL</name>
<comment type="caution">
    <text evidence="2">The sequence shown here is derived from an EMBL/GenBank/DDBJ whole genome shotgun (WGS) entry which is preliminary data.</text>
</comment>
<dbReference type="Proteomes" id="UP001139534">
    <property type="component" value="Unassembled WGS sequence"/>
</dbReference>
<organism evidence="2 3">
    <name type="scientific">Paenibacillus mellifer</name>
    <dbReference type="NCBI Taxonomy" id="2937794"/>
    <lineage>
        <taxon>Bacteria</taxon>
        <taxon>Bacillati</taxon>
        <taxon>Bacillota</taxon>
        <taxon>Bacilli</taxon>
        <taxon>Bacillales</taxon>
        <taxon>Paenibacillaceae</taxon>
        <taxon>Paenibacillus</taxon>
    </lineage>
</organism>
<protein>
    <submittedName>
        <fullName evidence="2">GyrI-like domain-containing protein</fullName>
    </submittedName>
</protein>
<dbReference type="AlphaFoldDB" id="A0A9X1XU03"/>
<dbReference type="Gene3D" id="3.20.80.10">
    <property type="entry name" value="Regulatory factor, effector binding domain"/>
    <property type="match status" value="1"/>
</dbReference>
<gene>
    <name evidence="2" type="ORF">M0651_02290</name>
</gene>
<evidence type="ECO:0000313" key="3">
    <source>
        <dbReference type="Proteomes" id="UP001139534"/>
    </source>
</evidence>